<reference evidence="1 2" key="1">
    <citation type="submission" date="2016-06" db="EMBL/GenBank/DDBJ databases">
        <title>Complete genome sequences of Bordetella bronchialis and Bordetella flabilis.</title>
        <authorList>
            <person name="LiPuma J.J."/>
            <person name="Spilker T."/>
        </authorList>
    </citation>
    <scope>NUCLEOTIDE SEQUENCE [LARGE SCALE GENOMIC DNA]</scope>
    <source>
        <strain evidence="1 2">AU10664</strain>
    </source>
</reference>
<dbReference type="InterPro" id="IPR021927">
    <property type="entry name" value="DUF3540"/>
</dbReference>
<dbReference type="EMBL" id="CP016172">
    <property type="protein sequence ID" value="ANN76540.1"/>
    <property type="molecule type" value="Genomic_DNA"/>
</dbReference>
<dbReference type="AlphaFoldDB" id="A0A193G9N0"/>
<dbReference type="Proteomes" id="UP000091926">
    <property type="component" value="Chromosome"/>
</dbReference>
<evidence type="ECO:0000313" key="2">
    <source>
        <dbReference type="Proteomes" id="UP000091926"/>
    </source>
</evidence>
<proteinExistence type="predicted"/>
<protein>
    <submittedName>
        <fullName evidence="1">Uncharacterized protein</fullName>
    </submittedName>
</protein>
<gene>
    <name evidence="1" type="ORF">BAU07_04895</name>
</gene>
<keyword evidence="2" id="KW-1185">Reference proteome</keyword>
<sequence>MRDGQRYAALTDEGASWVSPAAGCLLQPEVGDLALLSLAGGQGYILTVLERGTPEAVAHIELPGSLRLSLPQGTLELQAAQGVALDAGAALSLSAQQASATFTQAEVSCDHLRVAGQALHSRWDTRTDVSGTRMDIATHSETHAAESIRRIAGHEDVSAGSLRQSVADDWSVQAGSADLKARDRVAVDAGTVQIG</sequence>
<accession>A0A193G9N0</accession>
<organism evidence="1 2">
    <name type="scientific">Bordetella flabilis</name>
    <dbReference type="NCBI Taxonomy" id="463014"/>
    <lineage>
        <taxon>Bacteria</taxon>
        <taxon>Pseudomonadati</taxon>
        <taxon>Pseudomonadota</taxon>
        <taxon>Betaproteobacteria</taxon>
        <taxon>Burkholderiales</taxon>
        <taxon>Alcaligenaceae</taxon>
        <taxon>Bordetella</taxon>
    </lineage>
</organism>
<dbReference type="Pfam" id="PF12059">
    <property type="entry name" value="DUF3540"/>
    <property type="match status" value="1"/>
</dbReference>
<name>A0A193G9N0_9BORD</name>
<dbReference type="STRING" id="463014.BAU07_04895"/>
<evidence type="ECO:0000313" key="1">
    <source>
        <dbReference type="EMBL" id="ANN76540.1"/>
    </source>
</evidence>
<dbReference type="KEGG" id="bfz:BAU07_04895"/>